<accession>A0ABT1J3P2</accession>
<name>A0ABT1J3P2_9ACTN</name>
<dbReference type="RefSeq" id="WP_253800857.1">
    <property type="nucleotide sequence ID" value="NZ_BAAAUB010000016.1"/>
</dbReference>
<keyword evidence="2" id="KW-1185">Reference proteome</keyword>
<protein>
    <recommendedName>
        <fullName evidence="3">DUF1653 domain-containing protein</fullName>
    </recommendedName>
</protein>
<evidence type="ECO:0000313" key="2">
    <source>
        <dbReference type="Proteomes" id="UP001206483"/>
    </source>
</evidence>
<dbReference type="EMBL" id="JAMZDX010000005">
    <property type="protein sequence ID" value="MCP2312042.1"/>
    <property type="molecule type" value="Genomic_DNA"/>
</dbReference>
<dbReference type="Proteomes" id="UP001206483">
    <property type="component" value="Unassembled WGS sequence"/>
</dbReference>
<gene>
    <name evidence="1" type="ORF">FHR36_005208</name>
</gene>
<sequence length="96" mass="10680">MDEFFKAGKVYRHYVAGRPSDRGVFVVVYVGRAPREFERHDEEGGVAFGWRRGRGPDGEVHPMGAYSTPDFGGWIELDDSELLDALGQPQPAPGEQ</sequence>
<comment type="caution">
    <text evidence="1">The sequence shown here is derived from an EMBL/GenBank/DDBJ whole genome shotgun (WGS) entry which is preliminary data.</text>
</comment>
<reference evidence="1 2" key="1">
    <citation type="submission" date="2022-06" db="EMBL/GenBank/DDBJ databases">
        <title>Sequencing the genomes of 1000 actinobacteria strains.</title>
        <authorList>
            <person name="Klenk H.-P."/>
        </authorList>
    </citation>
    <scope>NUCLEOTIDE SEQUENCE [LARGE SCALE GENOMIC DNA]</scope>
    <source>
        <strain evidence="1 2">DSM 41656</strain>
    </source>
</reference>
<evidence type="ECO:0008006" key="3">
    <source>
        <dbReference type="Google" id="ProtNLM"/>
    </source>
</evidence>
<proteinExistence type="predicted"/>
<organism evidence="1 2">
    <name type="scientific">Kitasatospora paracochleata</name>
    <dbReference type="NCBI Taxonomy" id="58354"/>
    <lineage>
        <taxon>Bacteria</taxon>
        <taxon>Bacillati</taxon>
        <taxon>Actinomycetota</taxon>
        <taxon>Actinomycetes</taxon>
        <taxon>Kitasatosporales</taxon>
        <taxon>Streptomycetaceae</taxon>
        <taxon>Kitasatospora</taxon>
    </lineage>
</organism>
<evidence type="ECO:0000313" key="1">
    <source>
        <dbReference type="EMBL" id="MCP2312042.1"/>
    </source>
</evidence>